<keyword evidence="4 7" id="KW-0479">Metal-binding</keyword>
<dbReference type="PANTHER" id="PTHR20854">
    <property type="entry name" value="INOSITOL MONOPHOSPHATASE"/>
    <property type="match status" value="1"/>
</dbReference>
<comment type="catalytic activity">
    <reaction evidence="1 8">
        <text>a myo-inositol phosphate + H2O = myo-inositol + phosphate</text>
        <dbReference type="Rhea" id="RHEA:24056"/>
        <dbReference type="ChEBI" id="CHEBI:15377"/>
        <dbReference type="ChEBI" id="CHEBI:17268"/>
        <dbReference type="ChEBI" id="CHEBI:43474"/>
        <dbReference type="ChEBI" id="CHEBI:84139"/>
        <dbReference type="EC" id="3.1.3.25"/>
    </reaction>
</comment>
<dbReference type="SUPFAM" id="SSF56655">
    <property type="entry name" value="Carbohydrate phosphatase"/>
    <property type="match status" value="1"/>
</dbReference>
<dbReference type="GO" id="GO:0046872">
    <property type="term" value="F:metal ion binding"/>
    <property type="evidence" value="ECO:0007669"/>
    <property type="project" value="UniProtKB-KW"/>
</dbReference>
<dbReference type="FunFam" id="3.30.540.10:FF:000004">
    <property type="entry name" value="Inositol-1-monophosphatase"/>
    <property type="match status" value="1"/>
</dbReference>
<accession>A0A9P6U3R8</accession>
<dbReference type="Pfam" id="PF00459">
    <property type="entry name" value="Inositol_P"/>
    <property type="match status" value="1"/>
</dbReference>
<evidence type="ECO:0000256" key="3">
    <source>
        <dbReference type="ARBA" id="ARBA00009759"/>
    </source>
</evidence>
<keyword evidence="5 8" id="KW-0378">Hydrolase</keyword>
<dbReference type="CDD" id="cd01639">
    <property type="entry name" value="IMPase"/>
    <property type="match status" value="1"/>
</dbReference>
<gene>
    <name evidence="9" type="ORF">DFQ27_004666</name>
</gene>
<organism evidence="9 10">
    <name type="scientific">Actinomortierella ambigua</name>
    <dbReference type="NCBI Taxonomy" id="1343610"/>
    <lineage>
        <taxon>Eukaryota</taxon>
        <taxon>Fungi</taxon>
        <taxon>Fungi incertae sedis</taxon>
        <taxon>Mucoromycota</taxon>
        <taxon>Mortierellomycotina</taxon>
        <taxon>Mortierellomycetes</taxon>
        <taxon>Mortierellales</taxon>
        <taxon>Mortierellaceae</taxon>
        <taxon>Actinomortierella</taxon>
    </lineage>
</organism>
<evidence type="ECO:0000256" key="5">
    <source>
        <dbReference type="ARBA" id="ARBA00022801"/>
    </source>
</evidence>
<dbReference type="Proteomes" id="UP000807716">
    <property type="component" value="Unassembled WGS sequence"/>
</dbReference>
<dbReference type="PRINTS" id="PR00377">
    <property type="entry name" value="IMPHPHTASES"/>
</dbReference>
<dbReference type="OrthoDB" id="10254945at2759"/>
<dbReference type="InterPro" id="IPR000760">
    <property type="entry name" value="Inositol_monophosphatase-like"/>
</dbReference>
<dbReference type="InterPro" id="IPR033942">
    <property type="entry name" value="IMPase"/>
</dbReference>
<dbReference type="GO" id="GO:0007165">
    <property type="term" value="P:signal transduction"/>
    <property type="evidence" value="ECO:0007669"/>
    <property type="project" value="TreeGrafter"/>
</dbReference>
<feature type="binding site" evidence="7">
    <location>
        <position position="259"/>
    </location>
    <ligand>
        <name>Mg(2+)</name>
        <dbReference type="ChEBI" id="CHEBI:18420"/>
        <label>1</label>
        <note>catalytic</note>
    </ligand>
</feature>
<proteinExistence type="inferred from homology"/>
<dbReference type="GO" id="GO:0008934">
    <property type="term" value="F:inositol monophosphate 1-phosphatase activity"/>
    <property type="evidence" value="ECO:0007669"/>
    <property type="project" value="InterPro"/>
</dbReference>
<feature type="binding site" evidence="7">
    <location>
        <position position="82"/>
    </location>
    <ligand>
        <name>Mg(2+)</name>
        <dbReference type="ChEBI" id="CHEBI:18420"/>
        <label>1</label>
        <note>catalytic</note>
    </ligand>
</feature>
<feature type="binding site" evidence="7">
    <location>
        <position position="104"/>
    </location>
    <ligand>
        <name>Mg(2+)</name>
        <dbReference type="ChEBI" id="CHEBI:18420"/>
        <label>1</label>
        <note>catalytic</note>
    </ligand>
</feature>
<evidence type="ECO:0000256" key="7">
    <source>
        <dbReference type="PIRSR" id="PIRSR600760-2"/>
    </source>
</evidence>
<dbReference type="InterPro" id="IPR020583">
    <property type="entry name" value="Inositol_monoP_metal-BS"/>
</dbReference>
<comment type="pathway">
    <text evidence="8">Polyol metabolism; myo-inositol biosynthesis; myo-inositol from D-glucose 6-phosphate: step 2/2.</text>
</comment>
<comment type="caution">
    <text evidence="9">The sequence shown here is derived from an EMBL/GenBank/DDBJ whole genome shotgun (WGS) entry which is preliminary data.</text>
</comment>
<dbReference type="AlphaFoldDB" id="A0A9P6U3R8"/>
<feature type="binding site" evidence="7">
    <location>
        <position position="102"/>
    </location>
    <ligand>
        <name>Mg(2+)</name>
        <dbReference type="ChEBI" id="CHEBI:18420"/>
        <label>1</label>
        <note>catalytic</note>
    </ligand>
</feature>
<comment type="cofactor">
    <cofactor evidence="2 7 8">
        <name>Mg(2+)</name>
        <dbReference type="ChEBI" id="CHEBI:18420"/>
    </cofactor>
</comment>
<sequence>MATHSYTAQDLETYLQFAIRLAKMAGPVIREGFNSRFTPERSALLIKKGNSADLVTEWDQKVEKMVRAEIDEHMKGHSFIGEESVAAGEHGALTDAPTWIVDPIDGTCNFVHGFPYVAISIGLTINQEPVVGVIYNPILDQLFTAAKGKGAFLSTINQDPRSEGRRLPLSHPHPPAPLPSLSMALVAGEYGSDRKAEIIDPKVKSMRNLSARDPLPEPSARKVGHAHGIRCLGSAALNMMCVAQGQFDVYWEIGCWEWDVCAGIIITREAGGIVVDGCGDKVNDAQLLTGRRFLVVRACSGNDGSILPEDVAAAQKNIVDEVWSVVENLRLKRE</sequence>
<evidence type="ECO:0000256" key="2">
    <source>
        <dbReference type="ARBA" id="ARBA00001946"/>
    </source>
</evidence>
<dbReference type="EC" id="3.1.3.25" evidence="8"/>
<dbReference type="PROSITE" id="PS00629">
    <property type="entry name" value="IMP_1"/>
    <property type="match status" value="1"/>
</dbReference>
<dbReference type="Gene3D" id="3.30.540.10">
    <property type="entry name" value="Fructose-1,6-Bisphosphatase, subunit A, domain 1"/>
    <property type="match status" value="1"/>
</dbReference>
<reference evidence="9" key="1">
    <citation type="journal article" date="2020" name="Fungal Divers.">
        <title>Resolving the Mortierellaceae phylogeny through synthesis of multi-gene phylogenetics and phylogenomics.</title>
        <authorList>
            <person name="Vandepol N."/>
            <person name="Liber J."/>
            <person name="Desiro A."/>
            <person name="Na H."/>
            <person name="Kennedy M."/>
            <person name="Barry K."/>
            <person name="Grigoriev I.V."/>
            <person name="Miller A.N."/>
            <person name="O'Donnell K."/>
            <person name="Stajich J.E."/>
            <person name="Bonito G."/>
        </authorList>
    </citation>
    <scope>NUCLEOTIDE SEQUENCE</scope>
    <source>
        <strain evidence="9">BC1065</strain>
    </source>
</reference>
<name>A0A9P6U3R8_9FUNG</name>
<keyword evidence="6 7" id="KW-0460">Magnesium</keyword>
<evidence type="ECO:0000313" key="10">
    <source>
        <dbReference type="Proteomes" id="UP000807716"/>
    </source>
</evidence>
<feature type="binding site" evidence="7">
    <location>
        <position position="105"/>
    </location>
    <ligand>
        <name>Mg(2+)</name>
        <dbReference type="ChEBI" id="CHEBI:18420"/>
        <label>1</label>
        <note>catalytic</note>
    </ligand>
</feature>
<evidence type="ECO:0000256" key="6">
    <source>
        <dbReference type="ARBA" id="ARBA00022842"/>
    </source>
</evidence>
<dbReference type="EMBL" id="JAAAJB010000327">
    <property type="protein sequence ID" value="KAG0258378.1"/>
    <property type="molecule type" value="Genomic_DNA"/>
</dbReference>
<protein>
    <recommendedName>
        <fullName evidence="8">Inositol-1-monophosphatase</fullName>
        <ecNumber evidence="8">3.1.3.25</ecNumber>
    </recommendedName>
</protein>
<evidence type="ECO:0000256" key="4">
    <source>
        <dbReference type="ARBA" id="ARBA00022723"/>
    </source>
</evidence>
<dbReference type="PANTHER" id="PTHR20854:SF4">
    <property type="entry name" value="INOSITOL-1-MONOPHOSPHATASE-RELATED"/>
    <property type="match status" value="1"/>
</dbReference>
<comment type="similarity">
    <text evidence="3 8">Belongs to the inositol monophosphatase superfamily.</text>
</comment>
<dbReference type="GO" id="GO:0006020">
    <property type="term" value="P:inositol metabolic process"/>
    <property type="evidence" value="ECO:0007669"/>
    <property type="project" value="TreeGrafter"/>
</dbReference>
<evidence type="ECO:0000313" key="9">
    <source>
        <dbReference type="EMBL" id="KAG0258378.1"/>
    </source>
</evidence>
<dbReference type="Gene3D" id="3.40.190.80">
    <property type="match status" value="1"/>
</dbReference>
<evidence type="ECO:0000256" key="1">
    <source>
        <dbReference type="ARBA" id="ARBA00001033"/>
    </source>
</evidence>
<evidence type="ECO:0000256" key="8">
    <source>
        <dbReference type="RuleBase" id="RU364068"/>
    </source>
</evidence>
<keyword evidence="10" id="KW-1185">Reference proteome</keyword>